<keyword evidence="3" id="KW-1185">Reference proteome</keyword>
<evidence type="ECO:0000256" key="1">
    <source>
        <dbReference type="SAM" id="MobiDB-lite"/>
    </source>
</evidence>
<feature type="region of interest" description="Disordered" evidence="1">
    <location>
        <begin position="1"/>
        <end position="31"/>
    </location>
</feature>
<dbReference type="AlphaFoldDB" id="A0A9Q0M234"/>
<dbReference type="Proteomes" id="UP001142055">
    <property type="component" value="Chromosome 3"/>
</dbReference>
<accession>A0A9Q0M234</accession>
<sequence>MSNSYERRANSNPMDTIHRIRSSRSEHNLPTITSSTHPWYYVPGKPHLTEQRLSSKHSKESQRYQQNDEFNKYFIKCNSEAKLFSNWENSKPLVKYHRRNEWDLISPFYIEDSDKRDQEKILYSKCLSKMRHLFQTYEETASTFKKNFQDCTKTVKCLFEYVEIYKSIKRKRCIIMKEIKHYLVQNSYTSTRDPLRHVCFLIQEILYFYKKEIFHIMKLLKSIFIENFLSEQEQLELEQLNNRCFQIVDMYIQLNEIRNNHFQRMYNEEREKAWSQQKKVWNNEIIIWDNLIIKLLQSDYILIKDKLEATLNQQKAYSQSRIEKFDLLNSYVREIRHDSVLQSVLYQDIEQLYNNSTPSIIEEPL</sequence>
<evidence type="ECO:0000313" key="2">
    <source>
        <dbReference type="EMBL" id="KAJ6216537.1"/>
    </source>
</evidence>
<comment type="caution">
    <text evidence="2">The sequence shown here is derived from an EMBL/GenBank/DDBJ whole genome shotgun (WGS) entry which is preliminary data.</text>
</comment>
<reference evidence="2" key="1">
    <citation type="submission" date="2022-12" db="EMBL/GenBank/DDBJ databases">
        <title>Genome assemblies of Blomia tropicalis.</title>
        <authorList>
            <person name="Cui Y."/>
        </authorList>
    </citation>
    <scope>NUCLEOTIDE SEQUENCE</scope>
    <source>
        <tissue evidence="2">Adult mites</tissue>
    </source>
</reference>
<evidence type="ECO:0000313" key="3">
    <source>
        <dbReference type="Proteomes" id="UP001142055"/>
    </source>
</evidence>
<dbReference type="OMA" id="NRPWYYV"/>
<gene>
    <name evidence="2" type="ORF">RDWZM_007694</name>
</gene>
<organism evidence="2 3">
    <name type="scientific">Blomia tropicalis</name>
    <name type="common">Mite</name>
    <dbReference type="NCBI Taxonomy" id="40697"/>
    <lineage>
        <taxon>Eukaryota</taxon>
        <taxon>Metazoa</taxon>
        <taxon>Ecdysozoa</taxon>
        <taxon>Arthropoda</taxon>
        <taxon>Chelicerata</taxon>
        <taxon>Arachnida</taxon>
        <taxon>Acari</taxon>
        <taxon>Acariformes</taxon>
        <taxon>Sarcoptiformes</taxon>
        <taxon>Astigmata</taxon>
        <taxon>Glycyphagoidea</taxon>
        <taxon>Echimyopodidae</taxon>
        <taxon>Blomia</taxon>
    </lineage>
</organism>
<proteinExistence type="predicted"/>
<dbReference type="EMBL" id="JAPWDV010000003">
    <property type="protein sequence ID" value="KAJ6216537.1"/>
    <property type="molecule type" value="Genomic_DNA"/>
</dbReference>
<protein>
    <submittedName>
        <fullName evidence="2">Uncharacterized protein</fullName>
    </submittedName>
</protein>
<name>A0A9Q0M234_BLOTA</name>